<dbReference type="AlphaFoldDB" id="A0A4Y7RAI7"/>
<dbReference type="InterPro" id="IPR006027">
    <property type="entry name" value="NusB_RsmB_TIM44"/>
</dbReference>
<dbReference type="InterPro" id="IPR023267">
    <property type="entry name" value="RCMT"/>
</dbReference>
<dbReference type="PROSITE" id="PS51686">
    <property type="entry name" value="SAM_MT_RSMB_NOP"/>
    <property type="match status" value="1"/>
</dbReference>
<dbReference type="GO" id="GO:0008649">
    <property type="term" value="F:rRNA methyltransferase activity"/>
    <property type="evidence" value="ECO:0007669"/>
    <property type="project" value="InterPro"/>
</dbReference>
<evidence type="ECO:0000256" key="8">
    <source>
        <dbReference type="ARBA" id="ARBA00022691"/>
    </source>
</evidence>
<evidence type="ECO:0000256" key="5">
    <source>
        <dbReference type="ARBA" id="ARBA00022552"/>
    </source>
</evidence>
<evidence type="ECO:0000256" key="11">
    <source>
        <dbReference type="ARBA" id="ARBA00031088"/>
    </source>
</evidence>
<feature type="binding site" evidence="13">
    <location>
        <position position="287"/>
    </location>
    <ligand>
        <name>S-adenosyl-L-methionine</name>
        <dbReference type="ChEBI" id="CHEBI:59789"/>
    </ligand>
</feature>
<evidence type="ECO:0000259" key="14">
    <source>
        <dbReference type="PROSITE" id="PS51686"/>
    </source>
</evidence>
<dbReference type="InterPro" id="IPR035926">
    <property type="entry name" value="NusB-like_sf"/>
</dbReference>
<dbReference type="Pfam" id="PF01029">
    <property type="entry name" value="NusB"/>
    <property type="match status" value="1"/>
</dbReference>
<evidence type="ECO:0000313" key="15">
    <source>
        <dbReference type="EMBL" id="TEB05739.1"/>
    </source>
</evidence>
<comment type="function">
    <text evidence="1">Specifically methylates the cytosine at position 967 (m5C967) of 16S rRNA.</text>
</comment>
<dbReference type="SUPFAM" id="SSF48013">
    <property type="entry name" value="NusB-like"/>
    <property type="match status" value="1"/>
</dbReference>
<evidence type="ECO:0000256" key="6">
    <source>
        <dbReference type="ARBA" id="ARBA00022603"/>
    </source>
</evidence>
<dbReference type="GO" id="GO:0003723">
    <property type="term" value="F:RNA binding"/>
    <property type="evidence" value="ECO:0007669"/>
    <property type="project" value="UniProtKB-UniRule"/>
</dbReference>
<evidence type="ECO:0000256" key="2">
    <source>
        <dbReference type="ARBA" id="ARBA00004496"/>
    </source>
</evidence>
<comment type="similarity">
    <text evidence="13">Belongs to the class I-like SAM-binding methyltransferase superfamily. RsmB/NOP family.</text>
</comment>
<dbReference type="Pfam" id="PF22458">
    <property type="entry name" value="RsmF-B_ferredox"/>
    <property type="match status" value="1"/>
</dbReference>
<dbReference type="InterPro" id="IPR049560">
    <property type="entry name" value="MeTrfase_RsmB-F_NOP2_cat"/>
</dbReference>
<reference evidence="15 16" key="1">
    <citation type="journal article" date="2018" name="Environ. Microbiol.">
        <title>Novel energy conservation strategies and behaviour of Pelotomaculum schinkii driving syntrophic propionate catabolism.</title>
        <authorList>
            <person name="Hidalgo-Ahumada C.A.P."/>
            <person name="Nobu M.K."/>
            <person name="Narihiro T."/>
            <person name="Tamaki H."/>
            <person name="Liu W.T."/>
            <person name="Kamagata Y."/>
            <person name="Stams A.J.M."/>
            <person name="Imachi H."/>
            <person name="Sousa D.Z."/>
        </authorList>
    </citation>
    <scope>NUCLEOTIDE SEQUENCE [LARGE SCALE GENOMIC DNA]</scope>
    <source>
        <strain evidence="15 16">HH</strain>
    </source>
</reference>
<dbReference type="Proteomes" id="UP000298324">
    <property type="component" value="Unassembled WGS sequence"/>
</dbReference>
<organism evidence="15 16">
    <name type="scientific">Pelotomaculum schinkii</name>
    <dbReference type="NCBI Taxonomy" id="78350"/>
    <lineage>
        <taxon>Bacteria</taxon>
        <taxon>Bacillati</taxon>
        <taxon>Bacillota</taxon>
        <taxon>Clostridia</taxon>
        <taxon>Eubacteriales</taxon>
        <taxon>Desulfotomaculaceae</taxon>
        <taxon>Pelotomaculum</taxon>
    </lineage>
</organism>
<keyword evidence="8 13" id="KW-0949">S-adenosyl-L-methionine</keyword>
<keyword evidence="16" id="KW-1185">Reference proteome</keyword>
<sequence>MPRISARGLALRVLIDVEQDGAYANLALHKVLEKYRPGKLDRAFATELSYGALRSLNTLDWVLAQFVSQPLARQSPAVRNILRLGVYQLMFMDRVPPAAACNEAAELARQYGHQGVVRFVNGVLRNVARRLGDIKYPALEEDPVEHIALKYSHPVWLIKRWLEEFGLKDTIAICRADNEPAPNTIRTNTLKINRDGLADRLTREGLSVVKTGFAPEGLYIEGFLSLGALDSFREGLFQVQDESSMLAGRALMPLPGSFVIDACGAPGGKTTHLAQLMENRGRILAFDIHPHKLDLIKENCARLGIGIVEAAAGDARELPAGLHGQADFVLVDAPCSGLGVLRRRPDARWRKDPGEIPAVVQLQSQILESASRCVKAGGVLLYSTCSITHEENLGQVEDFLNGNPEFGLEGLSATLPGELDDNGTLSRGYIQLYPGCHGMDGFFIARMRKKDRVK</sequence>
<comment type="caution">
    <text evidence="13">Lacks conserved residue(s) required for the propagation of feature annotation.</text>
</comment>
<dbReference type="PANTHER" id="PTHR22807:SF53">
    <property type="entry name" value="RIBOSOMAL RNA SMALL SUBUNIT METHYLTRANSFERASE B-RELATED"/>
    <property type="match status" value="1"/>
</dbReference>
<evidence type="ECO:0000256" key="1">
    <source>
        <dbReference type="ARBA" id="ARBA00002724"/>
    </source>
</evidence>
<keyword evidence="6 13" id="KW-0489">Methyltransferase</keyword>
<gene>
    <name evidence="15" type="primary">rsmB</name>
    <name evidence="15" type="ORF">Psch_02780</name>
</gene>
<keyword evidence="5" id="KW-0698">rRNA processing</keyword>
<dbReference type="EC" id="2.1.1.176" evidence="3"/>
<evidence type="ECO:0000256" key="3">
    <source>
        <dbReference type="ARBA" id="ARBA00012140"/>
    </source>
</evidence>
<dbReference type="NCBIfam" id="NF011494">
    <property type="entry name" value="PRK14902.1"/>
    <property type="match status" value="1"/>
</dbReference>
<comment type="subcellular location">
    <subcellularLocation>
        <location evidence="2">Cytoplasm</location>
    </subcellularLocation>
</comment>
<evidence type="ECO:0000256" key="12">
    <source>
        <dbReference type="ARBA" id="ARBA00047283"/>
    </source>
</evidence>
<comment type="catalytic activity">
    <reaction evidence="12">
        <text>cytidine(967) in 16S rRNA + S-adenosyl-L-methionine = 5-methylcytidine(967) in 16S rRNA + S-adenosyl-L-homocysteine + H(+)</text>
        <dbReference type="Rhea" id="RHEA:42748"/>
        <dbReference type="Rhea" id="RHEA-COMP:10219"/>
        <dbReference type="Rhea" id="RHEA-COMP:10220"/>
        <dbReference type="ChEBI" id="CHEBI:15378"/>
        <dbReference type="ChEBI" id="CHEBI:57856"/>
        <dbReference type="ChEBI" id="CHEBI:59789"/>
        <dbReference type="ChEBI" id="CHEBI:74483"/>
        <dbReference type="ChEBI" id="CHEBI:82748"/>
        <dbReference type="EC" id="2.1.1.176"/>
    </reaction>
</comment>
<evidence type="ECO:0000256" key="13">
    <source>
        <dbReference type="PROSITE-ProRule" id="PRU01023"/>
    </source>
</evidence>
<dbReference type="InterPro" id="IPR004573">
    <property type="entry name" value="rRNA_ssu_MeTfrase_B"/>
</dbReference>
<dbReference type="Gene3D" id="3.40.50.150">
    <property type="entry name" value="Vaccinia Virus protein VP39"/>
    <property type="match status" value="1"/>
</dbReference>
<evidence type="ECO:0000313" key="16">
    <source>
        <dbReference type="Proteomes" id="UP000298324"/>
    </source>
</evidence>
<protein>
    <recommendedName>
        <fullName evidence="3">16S rRNA (cytosine(967)-C(5))-methyltransferase</fullName>
        <ecNumber evidence="3">2.1.1.176</ecNumber>
    </recommendedName>
    <alternativeName>
        <fullName evidence="10">16S rRNA m5C967 methyltransferase</fullName>
    </alternativeName>
    <alternativeName>
        <fullName evidence="11">rRNA (cytosine-C(5)-)-methyltransferase RsmB</fullName>
    </alternativeName>
</protein>
<name>A0A4Y7RAI7_9FIRM</name>
<dbReference type="PRINTS" id="PR02008">
    <property type="entry name" value="RCMTFAMILY"/>
</dbReference>
<dbReference type="Gene3D" id="1.10.940.10">
    <property type="entry name" value="NusB-like"/>
    <property type="match status" value="1"/>
</dbReference>
<accession>A0A4Y7RAI7</accession>
<keyword evidence="7 13" id="KW-0808">Transferase</keyword>
<evidence type="ECO:0000256" key="7">
    <source>
        <dbReference type="ARBA" id="ARBA00022679"/>
    </source>
</evidence>
<keyword evidence="4" id="KW-0963">Cytoplasm</keyword>
<dbReference type="EMBL" id="QFGA01000002">
    <property type="protein sequence ID" value="TEB05739.1"/>
    <property type="molecule type" value="Genomic_DNA"/>
</dbReference>
<keyword evidence="9 13" id="KW-0694">RNA-binding</keyword>
<feature type="binding site" evidence="13">
    <location>
        <position position="314"/>
    </location>
    <ligand>
        <name>S-adenosyl-L-methionine</name>
        <dbReference type="ChEBI" id="CHEBI:59789"/>
    </ligand>
</feature>
<dbReference type="InterPro" id="IPR029063">
    <property type="entry name" value="SAM-dependent_MTases_sf"/>
</dbReference>
<comment type="caution">
    <text evidence="15">The sequence shown here is derived from an EMBL/GenBank/DDBJ whole genome shotgun (WGS) entry which is preliminary data.</text>
</comment>
<evidence type="ECO:0000256" key="4">
    <source>
        <dbReference type="ARBA" id="ARBA00022490"/>
    </source>
</evidence>
<dbReference type="Pfam" id="PF01189">
    <property type="entry name" value="Methyltr_RsmB-F"/>
    <property type="match status" value="1"/>
</dbReference>
<dbReference type="PANTHER" id="PTHR22807">
    <property type="entry name" value="NOP2 YEAST -RELATED NOL1/NOP2/FMU SUN DOMAIN-CONTAINING"/>
    <property type="match status" value="1"/>
</dbReference>
<feature type="active site" description="Nucleophile" evidence="13">
    <location>
        <position position="385"/>
    </location>
</feature>
<feature type="binding site" evidence="13">
    <location>
        <position position="332"/>
    </location>
    <ligand>
        <name>S-adenosyl-L-methionine</name>
        <dbReference type="ChEBI" id="CHEBI:59789"/>
    </ligand>
</feature>
<dbReference type="SUPFAM" id="SSF53335">
    <property type="entry name" value="S-adenosyl-L-methionine-dependent methyltransferases"/>
    <property type="match status" value="1"/>
</dbReference>
<dbReference type="GO" id="GO:0006355">
    <property type="term" value="P:regulation of DNA-templated transcription"/>
    <property type="evidence" value="ECO:0007669"/>
    <property type="project" value="InterPro"/>
</dbReference>
<evidence type="ECO:0000256" key="10">
    <source>
        <dbReference type="ARBA" id="ARBA00030399"/>
    </source>
</evidence>
<dbReference type="FunFam" id="3.40.50.150:FF:000022">
    <property type="entry name" value="Ribosomal RNA small subunit methyltransferase B"/>
    <property type="match status" value="1"/>
</dbReference>
<dbReference type="NCBIfam" id="TIGR00563">
    <property type="entry name" value="rsmB"/>
    <property type="match status" value="1"/>
</dbReference>
<evidence type="ECO:0000256" key="9">
    <source>
        <dbReference type="ARBA" id="ARBA00022884"/>
    </source>
</evidence>
<dbReference type="Gene3D" id="3.30.70.1170">
    <property type="entry name" value="Sun protein, domain 3"/>
    <property type="match status" value="1"/>
</dbReference>
<dbReference type="InterPro" id="IPR054728">
    <property type="entry name" value="RsmB-like_ferredoxin"/>
</dbReference>
<dbReference type="InterPro" id="IPR001678">
    <property type="entry name" value="MeTrfase_RsmB-F_NOP2_dom"/>
</dbReference>
<proteinExistence type="inferred from homology"/>
<dbReference type="RefSeq" id="WP_190258486.1">
    <property type="nucleotide sequence ID" value="NZ_QFGA01000002.1"/>
</dbReference>
<dbReference type="GO" id="GO:0005737">
    <property type="term" value="C:cytoplasm"/>
    <property type="evidence" value="ECO:0007669"/>
    <property type="project" value="UniProtKB-SubCell"/>
</dbReference>
<dbReference type="CDD" id="cd02440">
    <property type="entry name" value="AdoMet_MTases"/>
    <property type="match status" value="1"/>
</dbReference>
<feature type="domain" description="SAM-dependent MTase RsmB/NOP-type" evidence="14">
    <location>
        <begin position="173"/>
        <end position="450"/>
    </location>
</feature>